<evidence type="ECO:0000313" key="12">
    <source>
        <dbReference type="Proteomes" id="UP001626550"/>
    </source>
</evidence>
<dbReference type="PROSITE" id="PS50929">
    <property type="entry name" value="ABC_TM1F"/>
    <property type="match status" value="1"/>
</dbReference>
<evidence type="ECO:0000256" key="1">
    <source>
        <dbReference type="ARBA" id="ARBA00004141"/>
    </source>
</evidence>
<feature type="domain" description="ABC transmembrane type-1" evidence="10">
    <location>
        <begin position="141"/>
        <end position="330"/>
    </location>
</feature>
<dbReference type="InterPro" id="IPR044726">
    <property type="entry name" value="ABCC_6TM_D2"/>
</dbReference>
<evidence type="ECO:0000256" key="4">
    <source>
        <dbReference type="ARBA" id="ARBA00022692"/>
    </source>
</evidence>
<evidence type="ECO:0000256" key="5">
    <source>
        <dbReference type="ARBA" id="ARBA00022741"/>
    </source>
</evidence>
<evidence type="ECO:0000256" key="7">
    <source>
        <dbReference type="ARBA" id="ARBA00022989"/>
    </source>
</evidence>
<dbReference type="Gene3D" id="1.20.1560.10">
    <property type="entry name" value="ABC transporter type 1, transmembrane domain"/>
    <property type="match status" value="1"/>
</dbReference>
<proteinExistence type="inferred from homology"/>
<accession>A0ABD2QFN1</accession>
<dbReference type="InterPro" id="IPR011527">
    <property type="entry name" value="ABC1_TM_dom"/>
</dbReference>
<reference evidence="11 12" key="1">
    <citation type="submission" date="2024-11" db="EMBL/GenBank/DDBJ databases">
        <title>Adaptive evolution of stress response genes in parasites aligns with host niche diversity.</title>
        <authorList>
            <person name="Hahn C."/>
            <person name="Resl P."/>
        </authorList>
    </citation>
    <scope>NUCLEOTIDE SEQUENCE [LARGE SCALE GENOMIC DNA]</scope>
    <source>
        <strain evidence="11">EGGRZ-B1_66</strain>
        <tissue evidence="11">Body</tissue>
    </source>
</reference>
<organism evidence="11 12">
    <name type="scientific">Cichlidogyrus casuarinus</name>
    <dbReference type="NCBI Taxonomy" id="1844966"/>
    <lineage>
        <taxon>Eukaryota</taxon>
        <taxon>Metazoa</taxon>
        <taxon>Spiralia</taxon>
        <taxon>Lophotrochozoa</taxon>
        <taxon>Platyhelminthes</taxon>
        <taxon>Monogenea</taxon>
        <taxon>Monopisthocotylea</taxon>
        <taxon>Dactylogyridea</taxon>
        <taxon>Ancyrocephalidae</taxon>
        <taxon>Cichlidogyrus</taxon>
    </lineage>
</organism>
<name>A0ABD2QFN1_9PLAT</name>
<dbReference type="SUPFAM" id="SSF90123">
    <property type="entry name" value="ABC transporter transmembrane region"/>
    <property type="match status" value="1"/>
</dbReference>
<feature type="transmembrane region" description="Helical" evidence="9">
    <location>
        <begin position="141"/>
        <end position="162"/>
    </location>
</feature>
<evidence type="ECO:0000256" key="6">
    <source>
        <dbReference type="ARBA" id="ARBA00022840"/>
    </source>
</evidence>
<keyword evidence="8 9" id="KW-0472">Membrane</keyword>
<dbReference type="InterPro" id="IPR050173">
    <property type="entry name" value="ABC_transporter_C-like"/>
</dbReference>
<comment type="caution">
    <text evidence="11">The sequence shown here is derived from an EMBL/GenBank/DDBJ whole genome shotgun (WGS) entry which is preliminary data.</text>
</comment>
<gene>
    <name evidence="11" type="ORF">Ciccas_004176</name>
</gene>
<sequence>MNQEASSERAKRLRKSIPVPKNELVFDEPLVVKRRISVADSFHGQRKSISDSLEGEFQKEGAQEDQHQGTVSWHTYWSYWHSGNSVLVLVSVLCLFVSMNLCHIALQLWVAKWAAYNDLLANNKNQSLAKYPNFPSPVASLYIYLAILLTVEASKAIHASMIKALVYTRMYFFETNSAGRILNRLSKDISFLDEFVPIVSMESIECSLWTLEMLLIAIISSYYAALPVVPVVVAFFLGRKYYLRTSRELKRMDGIALSPIFTHITSITQGLPCVRAAGSCVSNSKKLYTLLNSYTRVSFMSLVAERWIALRLDLLSVTYASVVLIICVLLKHFSGKSN</sequence>
<evidence type="ECO:0000256" key="8">
    <source>
        <dbReference type="ARBA" id="ARBA00023136"/>
    </source>
</evidence>
<keyword evidence="12" id="KW-1185">Reference proteome</keyword>
<keyword evidence="3" id="KW-0813">Transport</keyword>
<feature type="transmembrane region" description="Helical" evidence="9">
    <location>
        <begin position="308"/>
        <end position="330"/>
    </location>
</feature>
<feature type="transmembrane region" description="Helical" evidence="9">
    <location>
        <begin position="213"/>
        <end position="237"/>
    </location>
</feature>
<dbReference type="Pfam" id="PF00664">
    <property type="entry name" value="ABC_membrane"/>
    <property type="match status" value="1"/>
</dbReference>
<dbReference type="PANTHER" id="PTHR24223">
    <property type="entry name" value="ATP-BINDING CASSETTE SUB-FAMILY C"/>
    <property type="match status" value="1"/>
</dbReference>
<dbReference type="CDD" id="cd18580">
    <property type="entry name" value="ABC_6TM_ABCC_D2"/>
    <property type="match status" value="1"/>
</dbReference>
<dbReference type="PANTHER" id="PTHR24223:SF456">
    <property type="entry name" value="MULTIDRUG RESISTANCE-ASSOCIATED PROTEIN LETHAL(2)03659"/>
    <property type="match status" value="1"/>
</dbReference>
<evidence type="ECO:0000259" key="10">
    <source>
        <dbReference type="PROSITE" id="PS50929"/>
    </source>
</evidence>
<dbReference type="AlphaFoldDB" id="A0ABD2QFN1"/>
<protein>
    <recommendedName>
        <fullName evidence="10">ABC transmembrane type-1 domain-containing protein</fullName>
    </recommendedName>
</protein>
<dbReference type="EMBL" id="JBJKFK010000420">
    <property type="protein sequence ID" value="KAL3317166.1"/>
    <property type="molecule type" value="Genomic_DNA"/>
</dbReference>
<keyword evidence="4 9" id="KW-0812">Transmembrane</keyword>
<evidence type="ECO:0000313" key="11">
    <source>
        <dbReference type="EMBL" id="KAL3317166.1"/>
    </source>
</evidence>
<feature type="transmembrane region" description="Helical" evidence="9">
    <location>
        <begin position="86"/>
        <end position="110"/>
    </location>
</feature>
<keyword evidence="5" id="KW-0547">Nucleotide-binding</keyword>
<evidence type="ECO:0000256" key="2">
    <source>
        <dbReference type="ARBA" id="ARBA00009726"/>
    </source>
</evidence>
<keyword evidence="6" id="KW-0067">ATP-binding</keyword>
<dbReference type="GO" id="GO:0016020">
    <property type="term" value="C:membrane"/>
    <property type="evidence" value="ECO:0007669"/>
    <property type="project" value="UniProtKB-SubCell"/>
</dbReference>
<dbReference type="GO" id="GO:0005524">
    <property type="term" value="F:ATP binding"/>
    <property type="evidence" value="ECO:0007669"/>
    <property type="project" value="UniProtKB-KW"/>
</dbReference>
<comment type="subcellular location">
    <subcellularLocation>
        <location evidence="1">Membrane</location>
        <topology evidence="1">Multi-pass membrane protein</topology>
    </subcellularLocation>
</comment>
<evidence type="ECO:0000256" key="9">
    <source>
        <dbReference type="SAM" id="Phobius"/>
    </source>
</evidence>
<evidence type="ECO:0000256" key="3">
    <source>
        <dbReference type="ARBA" id="ARBA00022448"/>
    </source>
</evidence>
<dbReference type="Proteomes" id="UP001626550">
    <property type="component" value="Unassembled WGS sequence"/>
</dbReference>
<dbReference type="InterPro" id="IPR036640">
    <property type="entry name" value="ABC1_TM_sf"/>
</dbReference>
<keyword evidence="7 9" id="KW-1133">Transmembrane helix</keyword>
<comment type="similarity">
    <text evidence="2">Belongs to the ABC transporter superfamily. ABCC family. Conjugate transporter (TC 3.A.1.208) subfamily.</text>
</comment>